<comment type="caution">
    <text evidence="1">The sequence shown here is derived from an EMBL/GenBank/DDBJ whole genome shotgun (WGS) entry which is preliminary data.</text>
</comment>
<dbReference type="EMBL" id="JACXVP010000006">
    <property type="protein sequence ID" value="KAG5601050.1"/>
    <property type="molecule type" value="Genomic_DNA"/>
</dbReference>
<name>A0A9J5YKY4_SOLCO</name>
<protein>
    <submittedName>
        <fullName evidence="1">Uncharacterized protein</fullName>
    </submittedName>
</protein>
<proteinExistence type="predicted"/>
<dbReference type="Proteomes" id="UP000824120">
    <property type="component" value="Chromosome 6"/>
</dbReference>
<dbReference type="AlphaFoldDB" id="A0A9J5YKY4"/>
<sequence>MENNIQNFVEVTGAWSSVGVSRWWLDCVRDLSLEEVERVDFGCFRLGFCLPVVFELLIGGGSSEMETRRREGCGGSLEV</sequence>
<organism evidence="1 2">
    <name type="scientific">Solanum commersonii</name>
    <name type="common">Commerson's wild potato</name>
    <name type="synonym">Commerson's nightshade</name>
    <dbReference type="NCBI Taxonomy" id="4109"/>
    <lineage>
        <taxon>Eukaryota</taxon>
        <taxon>Viridiplantae</taxon>
        <taxon>Streptophyta</taxon>
        <taxon>Embryophyta</taxon>
        <taxon>Tracheophyta</taxon>
        <taxon>Spermatophyta</taxon>
        <taxon>Magnoliopsida</taxon>
        <taxon>eudicotyledons</taxon>
        <taxon>Gunneridae</taxon>
        <taxon>Pentapetalae</taxon>
        <taxon>asterids</taxon>
        <taxon>lamiids</taxon>
        <taxon>Solanales</taxon>
        <taxon>Solanaceae</taxon>
        <taxon>Solanoideae</taxon>
        <taxon>Solaneae</taxon>
        <taxon>Solanum</taxon>
    </lineage>
</organism>
<evidence type="ECO:0000313" key="1">
    <source>
        <dbReference type="EMBL" id="KAG5601050.1"/>
    </source>
</evidence>
<evidence type="ECO:0000313" key="2">
    <source>
        <dbReference type="Proteomes" id="UP000824120"/>
    </source>
</evidence>
<reference evidence="1 2" key="1">
    <citation type="submission" date="2020-09" db="EMBL/GenBank/DDBJ databases">
        <title>De no assembly of potato wild relative species, Solanum commersonii.</title>
        <authorList>
            <person name="Cho K."/>
        </authorList>
    </citation>
    <scope>NUCLEOTIDE SEQUENCE [LARGE SCALE GENOMIC DNA]</scope>
    <source>
        <strain evidence="1">LZ3.2</strain>
        <tissue evidence="1">Leaf</tissue>
    </source>
</reference>
<gene>
    <name evidence="1" type="ORF">H5410_032420</name>
</gene>
<keyword evidence="2" id="KW-1185">Reference proteome</keyword>
<accession>A0A9J5YKY4</accession>